<evidence type="ECO:0000313" key="1">
    <source>
        <dbReference type="EMBL" id="KAE9362065.1"/>
    </source>
</evidence>
<sequence length="36" mass="4089">MRVVAHQRPVELLNQGANQGLVVAYPDGVRKYYQFA</sequence>
<reference evidence="1 2" key="1">
    <citation type="submission" date="2018-09" db="EMBL/GenBank/DDBJ databases">
        <title>Genomic investigation of the strawberry pathogen Phytophthora fragariae indicates pathogenicity is determined by transcriptional variation in three key races.</title>
        <authorList>
            <person name="Adams T.M."/>
            <person name="Armitage A.D."/>
            <person name="Sobczyk M.K."/>
            <person name="Bates H.J."/>
            <person name="Dunwell J.M."/>
            <person name="Nellist C.F."/>
            <person name="Harrison R.J."/>
        </authorList>
    </citation>
    <scope>NUCLEOTIDE SEQUENCE [LARGE SCALE GENOMIC DNA]</scope>
    <source>
        <strain evidence="1 2">NOV-77</strain>
    </source>
</reference>
<dbReference type="EMBL" id="QXFY01000009">
    <property type="protein sequence ID" value="KAE9362065.1"/>
    <property type="molecule type" value="Genomic_DNA"/>
</dbReference>
<protein>
    <submittedName>
        <fullName evidence="1">Uncharacterized protein</fullName>
    </submittedName>
</protein>
<dbReference type="Proteomes" id="UP000486351">
    <property type="component" value="Unassembled WGS sequence"/>
</dbReference>
<accession>A0A6G0SPW4</accession>
<dbReference type="AlphaFoldDB" id="A0A6G0SPW4"/>
<gene>
    <name evidence="1" type="ORF">PF008_g443</name>
</gene>
<comment type="caution">
    <text evidence="1">The sequence shown here is derived from an EMBL/GenBank/DDBJ whole genome shotgun (WGS) entry which is preliminary data.</text>
</comment>
<proteinExistence type="predicted"/>
<organism evidence="1 2">
    <name type="scientific">Phytophthora fragariae</name>
    <dbReference type="NCBI Taxonomy" id="53985"/>
    <lineage>
        <taxon>Eukaryota</taxon>
        <taxon>Sar</taxon>
        <taxon>Stramenopiles</taxon>
        <taxon>Oomycota</taxon>
        <taxon>Peronosporomycetes</taxon>
        <taxon>Peronosporales</taxon>
        <taxon>Peronosporaceae</taxon>
        <taxon>Phytophthora</taxon>
    </lineage>
</organism>
<evidence type="ECO:0000313" key="2">
    <source>
        <dbReference type="Proteomes" id="UP000486351"/>
    </source>
</evidence>
<name>A0A6G0SPW4_9STRA</name>